<dbReference type="PATRIC" id="fig|589873.4.peg.286"/>
<dbReference type="FunFam" id="1.10.340.30:FF:000002">
    <property type="entry name" value="Adenine DNA glycosylase"/>
    <property type="match status" value="1"/>
</dbReference>
<organism evidence="16 17">
    <name type="scientific">Alteromonas australica</name>
    <dbReference type="NCBI Taxonomy" id="589873"/>
    <lineage>
        <taxon>Bacteria</taxon>
        <taxon>Pseudomonadati</taxon>
        <taxon>Pseudomonadota</taxon>
        <taxon>Gammaproteobacteria</taxon>
        <taxon>Alteromonadales</taxon>
        <taxon>Alteromonadaceae</taxon>
        <taxon>Alteromonas/Salinimonas group</taxon>
        <taxon>Alteromonas</taxon>
    </lineage>
</organism>
<dbReference type="SUPFAM" id="SSF48150">
    <property type="entry name" value="DNA-glycosylase"/>
    <property type="match status" value="1"/>
</dbReference>
<dbReference type="InterPro" id="IPR003265">
    <property type="entry name" value="HhH-GPD_domain"/>
</dbReference>
<keyword evidence="8 14" id="KW-0227">DNA damage</keyword>
<dbReference type="GO" id="GO:0006298">
    <property type="term" value="P:mismatch repair"/>
    <property type="evidence" value="ECO:0007669"/>
    <property type="project" value="TreeGrafter"/>
</dbReference>
<dbReference type="KEGG" id="aal:EP13_01295"/>
<dbReference type="PROSITE" id="PS00764">
    <property type="entry name" value="ENDONUCLEASE_III_1"/>
    <property type="match status" value="1"/>
</dbReference>
<dbReference type="PROSITE" id="PS01155">
    <property type="entry name" value="ENDONUCLEASE_III_2"/>
    <property type="match status" value="1"/>
</dbReference>
<dbReference type="InterPro" id="IPR000445">
    <property type="entry name" value="HhH_motif"/>
</dbReference>
<dbReference type="GO" id="GO:0035485">
    <property type="term" value="F:adenine/guanine mispair binding"/>
    <property type="evidence" value="ECO:0007669"/>
    <property type="project" value="TreeGrafter"/>
</dbReference>
<dbReference type="SMART" id="SM00525">
    <property type="entry name" value="FES"/>
    <property type="match status" value="1"/>
</dbReference>
<comment type="similarity">
    <text evidence="3 14">Belongs to the Nth/MutY family.</text>
</comment>
<evidence type="ECO:0000256" key="13">
    <source>
        <dbReference type="ARBA" id="ARBA00023295"/>
    </source>
</evidence>
<evidence type="ECO:0000256" key="8">
    <source>
        <dbReference type="ARBA" id="ARBA00022763"/>
    </source>
</evidence>
<dbReference type="GO" id="GO:0051539">
    <property type="term" value="F:4 iron, 4 sulfur cluster binding"/>
    <property type="evidence" value="ECO:0007669"/>
    <property type="project" value="UniProtKB-UniRule"/>
</dbReference>
<dbReference type="Pfam" id="PF14815">
    <property type="entry name" value="NUDIX_4"/>
    <property type="match status" value="1"/>
</dbReference>
<dbReference type="RefSeq" id="WP_044055618.1">
    <property type="nucleotide sequence ID" value="NZ_CAJXAX010000019.1"/>
</dbReference>
<dbReference type="FunFam" id="1.10.1670.10:FF:000002">
    <property type="entry name" value="Adenine DNA glycosylase"/>
    <property type="match status" value="1"/>
</dbReference>
<evidence type="ECO:0000256" key="5">
    <source>
        <dbReference type="ARBA" id="ARBA00022023"/>
    </source>
</evidence>
<evidence type="ECO:0000256" key="6">
    <source>
        <dbReference type="ARBA" id="ARBA00022485"/>
    </source>
</evidence>
<dbReference type="InterPro" id="IPR004035">
    <property type="entry name" value="Endouclease-III_FeS-bd_BS"/>
</dbReference>
<sequence>MTTLATPSTFASRVLAWFDEHGRKHLPWQQDITAYKVWVSEIMLQQTQVSTVIPYFERFMQSFPTVSHLAHAEQDDVLHHWTGLGYYARARNLHKAAKQIVEKHGGIFPTRFDDVVALPGIGRSTAGAVLSLACHQKHAILDGNVKRVLARYYAIDGWPGKKNVENALWEVAEKNTPERRCHHYTQVMMDLGAMVCTRSKPKCDSCPLQSDCIAYAQGKQSQYPGKKPKKAIPERQTLLVVPVFNTQVFLEQRPQSGLWGGLYGFIEAQDINSAEQALFKRGMQNVTLTAHTAFRHTFSHFHLDITPVVAVLNSPPQKQVQEAQEGHWFDFFQPIEVGLAAPTKKIIQQLEHML</sequence>
<dbReference type="GO" id="GO:0034039">
    <property type="term" value="F:8-oxo-7,8-dihydroguanine DNA N-glycosylase activity"/>
    <property type="evidence" value="ECO:0007669"/>
    <property type="project" value="TreeGrafter"/>
</dbReference>
<dbReference type="CDD" id="cd00056">
    <property type="entry name" value="ENDO3c"/>
    <property type="match status" value="1"/>
</dbReference>
<evidence type="ECO:0000256" key="3">
    <source>
        <dbReference type="ARBA" id="ARBA00008343"/>
    </source>
</evidence>
<keyword evidence="13 14" id="KW-0326">Glycosidase</keyword>
<dbReference type="Pfam" id="PF00633">
    <property type="entry name" value="HHH"/>
    <property type="match status" value="1"/>
</dbReference>
<keyword evidence="7" id="KW-0479">Metal-binding</keyword>
<dbReference type="eggNOG" id="COG1194">
    <property type="taxonomic scope" value="Bacteria"/>
</dbReference>
<dbReference type="Gene3D" id="1.10.1670.10">
    <property type="entry name" value="Helix-hairpin-Helix base-excision DNA repair enzymes (C-terminal)"/>
    <property type="match status" value="1"/>
</dbReference>
<dbReference type="Proteomes" id="UP000056090">
    <property type="component" value="Chromosome"/>
</dbReference>
<dbReference type="GO" id="GO:0006284">
    <property type="term" value="P:base-excision repair"/>
    <property type="evidence" value="ECO:0007669"/>
    <property type="project" value="UniProtKB-UniRule"/>
</dbReference>
<proteinExistence type="inferred from homology"/>
<evidence type="ECO:0000256" key="10">
    <source>
        <dbReference type="ARBA" id="ARBA00023004"/>
    </source>
</evidence>
<dbReference type="InterPro" id="IPR015797">
    <property type="entry name" value="NUDIX_hydrolase-like_dom_sf"/>
</dbReference>
<evidence type="ECO:0000313" key="16">
    <source>
        <dbReference type="EMBL" id="AIF97443.1"/>
    </source>
</evidence>
<dbReference type="Gene3D" id="1.10.340.30">
    <property type="entry name" value="Hypothetical protein, domain 2"/>
    <property type="match status" value="1"/>
</dbReference>
<dbReference type="Gene3D" id="3.90.79.10">
    <property type="entry name" value="Nucleoside Triphosphate Pyrophosphohydrolase"/>
    <property type="match status" value="1"/>
</dbReference>
<accession>A0A075NVK2</accession>
<evidence type="ECO:0000259" key="15">
    <source>
        <dbReference type="SMART" id="SM00478"/>
    </source>
</evidence>
<dbReference type="GO" id="GO:0046872">
    <property type="term" value="F:metal ion binding"/>
    <property type="evidence" value="ECO:0007669"/>
    <property type="project" value="UniProtKB-UniRule"/>
</dbReference>
<dbReference type="NCBIfam" id="TIGR01084">
    <property type="entry name" value="mutY"/>
    <property type="match status" value="1"/>
</dbReference>
<comment type="catalytic activity">
    <reaction evidence="1 14">
        <text>Hydrolyzes free adenine bases from 7,8-dihydro-8-oxoguanine:adenine mismatched double-stranded DNA, leaving an apurinic site.</text>
        <dbReference type="EC" id="3.2.2.31"/>
    </reaction>
</comment>
<keyword evidence="6" id="KW-0004">4Fe-4S</keyword>
<dbReference type="AlphaFoldDB" id="A0A075NVK2"/>
<evidence type="ECO:0000256" key="7">
    <source>
        <dbReference type="ARBA" id="ARBA00022723"/>
    </source>
</evidence>
<dbReference type="Pfam" id="PF10576">
    <property type="entry name" value="EndIII_4Fe-2S"/>
    <property type="match status" value="1"/>
</dbReference>
<dbReference type="EMBL" id="CP008849">
    <property type="protein sequence ID" value="AIF97443.1"/>
    <property type="molecule type" value="Genomic_DNA"/>
</dbReference>
<protein>
    <recommendedName>
        <fullName evidence="5 14">Adenine DNA glycosylase</fullName>
        <ecNumber evidence="4 14">3.2.2.31</ecNumber>
    </recommendedName>
</protein>
<evidence type="ECO:0000256" key="2">
    <source>
        <dbReference type="ARBA" id="ARBA00002933"/>
    </source>
</evidence>
<evidence type="ECO:0000256" key="4">
    <source>
        <dbReference type="ARBA" id="ARBA00012045"/>
    </source>
</evidence>
<name>A0A075NVK2_9ALTE</name>
<evidence type="ECO:0000313" key="17">
    <source>
        <dbReference type="Proteomes" id="UP000056090"/>
    </source>
</evidence>
<dbReference type="EC" id="3.2.2.31" evidence="4 14"/>
<dbReference type="InterPro" id="IPR023170">
    <property type="entry name" value="HhH_base_excis_C"/>
</dbReference>
<dbReference type="Pfam" id="PF00730">
    <property type="entry name" value="HhH-GPD"/>
    <property type="match status" value="1"/>
</dbReference>
<evidence type="ECO:0000256" key="11">
    <source>
        <dbReference type="ARBA" id="ARBA00023014"/>
    </source>
</evidence>
<dbReference type="CDD" id="cd03431">
    <property type="entry name" value="NUDIX_DNA_Glycosylase_C-MutY"/>
    <property type="match status" value="1"/>
</dbReference>
<dbReference type="InterPro" id="IPR003651">
    <property type="entry name" value="Endonuclease3_FeS-loop_motif"/>
</dbReference>
<dbReference type="SUPFAM" id="SSF55811">
    <property type="entry name" value="Nudix"/>
    <property type="match status" value="1"/>
</dbReference>
<dbReference type="KEGG" id="aaus:EP12_01345"/>
<dbReference type="PANTHER" id="PTHR42944:SF1">
    <property type="entry name" value="ADENINE DNA GLYCOSYLASE"/>
    <property type="match status" value="1"/>
</dbReference>
<keyword evidence="10 14" id="KW-0408">Iron</keyword>
<feature type="domain" description="HhH-GPD" evidence="15">
    <location>
        <begin position="43"/>
        <end position="194"/>
    </location>
</feature>
<dbReference type="InterPro" id="IPR044298">
    <property type="entry name" value="MIG/MutY"/>
</dbReference>
<evidence type="ECO:0000256" key="14">
    <source>
        <dbReference type="RuleBase" id="RU365096"/>
    </source>
</evidence>
<dbReference type="NCBIfam" id="NF008132">
    <property type="entry name" value="PRK10880.1"/>
    <property type="match status" value="1"/>
</dbReference>
<comment type="cofactor">
    <cofactor evidence="14">
        <name>[4Fe-4S] cluster</name>
        <dbReference type="ChEBI" id="CHEBI:49883"/>
    </cofactor>
    <text evidence="14">Binds 1 [4Fe-4S] cluster.</text>
</comment>
<gene>
    <name evidence="16" type="ORF">EP13_01295</name>
</gene>
<comment type="function">
    <text evidence="2">Adenine glycosylase active on G-A mispairs. MutY also corrects error-prone DNA synthesis past GO lesions which are due to the oxidatively damaged form of guanine: 7,8-dihydro-8-oxoguanine (8-oxo-dGTP).</text>
</comment>
<keyword evidence="11" id="KW-0411">Iron-sulfur</keyword>
<keyword evidence="9" id="KW-0378">Hydrolase</keyword>
<reference evidence="16 17" key="1">
    <citation type="submission" date="2014-06" db="EMBL/GenBank/DDBJ databases">
        <title>Genomes of Alteromonas australica, a world apart.</title>
        <authorList>
            <person name="Gonzaga A."/>
            <person name="Lopez-Perez M."/>
            <person name="Rodriguez-Valera F."/>
        </authorList>
    </citation>
    <scope>NUCLEOTIDE SEQUENCE [LARGE SCALE GENOMIC DNA]</scope>
    <source>
        <strain evidence="16 17">H 17</strain>
    </source>
</reference>
<dbReference type="InterPro" id="IPR004036">
    <property type="entry name" value="Endonuclease-III-like_CS2"/>
</dbReference>
<dbReference type="GO" id="GO:0000701">
    <property type="term" value="F:purine-specific mismatch base pair DNA N-glycosylase activity"/>
    <property type="evidence" value="ECO:0007669"/>
    <property type="project" value="UniProtKB-EC"/>
</dbReference>
<dbReference type="GeneID" id="78253583"/>
<dbReference type="InterPro" id="IPR029119">
    <property type="entry name" value="MutY_C"/>
</dbReference>
<keyword evidence="17" id="KW-1185">Reference proteome</keyword>
<dbReference type="SMART" id="SM00478">
    <property type="entry name" value="ENDO3c"/>
    <property type="match status" value="1"/>
</dbReference>
<dbReference type="InterPro" id="IPR011257">
    <property type="entry name" value="DNA_glycosylase"/>
</dbReference>
<evidence type="ECO:0000256" key="12">
    <source>
        <dbReference type="ARBA" id="ARBA00023204"/>
    </source>
</evidence>
<evidence type="ECO:0000256" key="1">
    <source>
        <dbReference type="ARBA" id="ARBA00000843"/>
    </source>
</evidence>
<evidence type="ECO:0000256" key="9">
    <source>
        <dbReference type="ARBA" id="ARBA00022801"/>
    </source>
</evidence>
<dbReference type="PANTHER" id="PTHR42944">
    <property type="entry name" value="ADENINE DNA GLYCOSYLASE"/>
    <property type="match status" value="1"/>
</dbReference>
<keyword evidence="12" id="KW-0234">DNA repair</keyword>
<dbReference type="GO" id="GO:0032357">
    <property type="term" value="F:oxidized purine DNA binding"/>
    <property type="evidence" value="ECO:0007669"/>
    <property type="project" value="TreeGrafter"/>
</dbReference>
<dbReference type="OrthoDB" id="9802365at2"/>
<dbReference type="InterPro" id="IPR005760">
    <property type="entry name" value="A/G_AdeGlyc_MutY"/>
</dbReference>